<gene>
    <name evidence="2" type="ORF">IAI61_20715</name>
</gene>
<proteinExistence type="predicted"/>
<evidence type="ECO:0000313" key="2">
    <source>
        <dbReference type="EMBL" id="MBO1081463.1"/>
    </source>
</evidence>
<dbReference type="PROSITE" id="PS51257">
    <property type="entry name" value="PROKAR_LIPOPROTEIN"/>
    <property type="match status" value="1"/>
</dbReference>
<feature type="compositionally biased region" description="Pro residues" evidence="1">
    <location>
        <begin position="88"/>
        <end position="103"/>
    </location>
</feature>
<dbReference type="EMBL" id="JACTNG010000015">
    <property type="protein sequence ID" value="MBO1081463.1"/>
    <property type="molecule type" value="Genomic_DNA"/>
</dbReference>
<evidence type="ECO:0000256" key="1">
    <source>
        <dbReference type="SAM" id="MobiDB-lite"/>
    </source>
</evidence>
<protein>
    <submittedName>
        <fullName evidence="2">Uncharacterized protein</fullName>
    </submittedName>
</protein>
<sequence>MATRAMALGGLALLAACGSTPIQPPVDSLTVARVMGRDVEVPPLLPESGNSVWPSEDAPRGTIGNPDARVRPGEPPTTRNQERRGSSSPPPMNDVYSGPPPGFQAPNLRPLNPAPAPLAPPPPRADGRVIPTPNGPVVTSTGGPGYATYTTPEGATGIAIPQGGTTTLLDGRGGVRQVPTPR</sequence>
<accession>A0ABS3KVF6</accession>
<reference evidence="2 3" key="1">
    <citation type="submission" date="2020-09" db="EMBL/GenBank/DDBJ databases">
        <title>Roseomonas.</title>
        <authorList>
            <person name="Zhu W."/>
        </authorList>
    </citation>
    <scope>NUCLEOTIDE SEQUENCE [LARGE SCALE GENOMIC DNA]</scope>
    <source>
        <strain evidence="2 3">573</strain>
    </source>
</reference>
<dbReference type="Proteomes" id="UP001518989">
    <property type="component" value="Unassembled WGS sequence"/>
</dbReference>
<feature type="compositionally biased region" description="Pro residues" evidence="1">
    <location>
        <begin position="112"/>
        <end position="124"/>
    </location>
</feature>
<comment type="caution">
    <text evidence="2">The sequence shown here is derived from an EMBL/GenBank/DDBJ whole genome shotgun (WGS) entry which is preliminary data.</text>
</comment>
<evidence type="ECO:0000313" key="3">
    <source>
        <dbReference type="Proteomes" id="UP001518989"/>
    </source>
</evidence>
<feature type="region of interest" description="Disordered" evidence="1">
    <location>
        <begin position="41"/>
        <end position="182"/>
    </location>
</feature>
<name>A0ABS3KVF6_9PROT</name>
<organism evidence="2 3">
    <name type="scientific">Roseomonas haemaphysalidis</name>
    <dbReference type="NCBI Taxonomy" id="2768162"/>
    <lineage>
        <taxon>Bacteria</taxon>
        <taxon>Pseudomonadati</taxon>
        <taxon>Pseudomonadota</taxon>
        <taxon>Alphaproteobacteria</taxon>
        <taxon>Acetobacterales</taxon>
        <taxon>Roseomonadaceae</taxon>
        <taxon>Roseomonas</taxon>
    </lineage>
</organism>
<keyword evidence="3" id="KW-1185">Reference proteome</keyword>